<feature type="compositionally biased region" description="Basic and acidic residues" evidence="5">
    <location>
        <begin position="231"/>
        <end position="242"/>
    </location>
</feature>
<evidence type="ECO:0000256" key="2">
    <source>
        <dbReference type="ARBA" id="ARBA00022771"/>
    </source>
</evidence>
<accession>A0ABQ4ZHT5</accession>
<dbReference type="EMBL" id="BQNB010011286">
    <property type="protein sequence ID" value="GJS88600.1"/>
    <property type="molecule type" value="Genomic_DNA"/>
</dbReference>
<evidence type="ECO:0000256" key="1">
    <source>
        <dbReference type="ARBA" id="ARBA00022723"/>
    </source>
</evidence>
<feature type="compositionally biased region" description="Basic and acidic residues" evidence="5">
    <location>
        <begin position="806"/>
        <end position="823"/>
    </location>
</feature>
<dbReference type="InterPro" id="IPR007527">
    <property type="entry name" value="Znf_SWIM"/>
</dbReference>
<feature type="region of interest" description="Disordered" evidence="5">
    <location>
        <begin position="653"/>
        <end position="772"/>
    </location>
</feature>
<keyword evidence="8" id="KW-1185">Reference proteome</keyword>
<dbReference type="Proteomes" id="UP001151760">
    <property type="component" value="Unassembled WGS sequence"/>
</dbReference>
<dbReference type="SMART" id="SM00575">
    <property type="entry name" value="ZnF_PMZ"/>
    <property type="match status" value="1"/>
</dbReference>
<protein>
    <submittedName>
        <fullName evidence="7">Calcium/proton exchanger</fullName>
    </submittedName>
</protein>
<reference evidence="7" key="1">
    <citation type="journal article" date="2022" name="Int. J. Mol. Sci.">
        <title>Draft Genome of Tanacetum Coccineum: Genomic Comparison of Closely Related Tanacetum-Family Plants.</title>
        <authorList>
            <person name="Yamashiro T."/>
            <person name="Shiraishi A."/>
            <person name="Nakayama K."/>
            <person name="Satake H."/>
        </authorList>
    </citation>
    <scope>NUCLEOTIDE SEQUENCE</scope>
</reference>
<proteinExistence type="predicted"/>
<evidence type="ECO:0000259" key="6">
    <source>
        <dbReference type="PROSITE" id="PS50966"/>
    </source>
</evidence>
<keyword evidence="3" id="KW-0862">Zinc</keyword>
<evidence type="ECO:0000256" key="4">
    <source>
        <dbReference type="PROSITE-ProRule" id="PRU00325"/>
    </source>
</evidence>
<feature type="region of interest" description="Disordered" evidence="5">
    <location>
        <begin position="806"/>
        <end position="835"/>
    </location>
</feature>
<keyword evidence="2 4" id="KW-0863">Zinc-finger</keyword>
<name>A0ABQ4ZHT5_9ASTR</name>
<dbReference type="InterPro" id="IPR006564">
    <property type="entry name" value="Znf_PMZ"/>
</dbReference>
<feature type="compositionally biased region" description="Polar residues" evidence="5">
    <location>
        <begin position="759"/>
        <end position="769"/>
    </location>
</feature>
<feature type="compositionally biased region" description="Basic residues" evidence="5">
    <location>
        <begin position="620"/>
        <end position="629"/>
    </location>
</feature>
<gene>
    <name evidence="7" type="ORF">Tco_0771236</name>
</gene>
<comment type="caution">
    <text evidence="7">The sequence shown here is derived from an EMBL/GenBank/DDBJ whole genome shotgun (WGS) entry which is preliminary data.</text>
</comment>
<evidence type="ECO:0000313" key="8">
    <source>
        <dbReference type="Proteomes" id="UP001151760"/>
    </source>
</evidence>
<organism evidence="7 8">
    <name type="scientific">Tanacetum coccineum</name>
    <dbReference type="NCBI Taxonomy" id="301880"/>
    <lineage>
        <taxon>Eukaryota</taxon>
        <taxon>Viridiplantae</taxon>
        <taxon>Streptophyta</taxon>
        <taxon>Embryophyta</taxon>
        <taxon>Tracheophyta</taxon>
        <taxon>Spermatophyta</taxon>
        <taxon>Magnoliopsida</taxon>
        <taxon>eudicotyledons</taxon>
        <taxon>Gunneridae</taxon>
        <taxon>Pentapetalae</taxon>
        <taxon>asterids</taxon>
        <taxon>campanulids</taxon>
        <taxon>Asterales</taxon>
        <taxon>Asteraceae</taxon>
        <taxon>Asteroideae</taxon>
        <taxon>Anthemideae</taxon>
        <taxon>Anthemidinae</taxon>
        <taxon>Tanacetum</taxon>
    </lineage>
</organism>
<dbReference type="Pfam" id="PF04434">
    <property type="entry name" value="SWIM"/>
    <property type="match status" value="1"/>
</dbReference>
<evidence type="ECO:0000256" key="3">
    <source>
        <dbReference type="ARBA" id="ARBA00022833"/>
    </source>
</evidence>
<dbReference type="Pfam" id="PF10551">
    <property type="entry name" value="MULE"/>
    <property type="match status" value="1"/>
</dbReference>
<evidence type="ECO:0000313" key="7">
    <source>
        <dbReference type="EMBL" id="GJS88600.1"/>
    </source>
</evidence>
<dbReference type="Pfam" id="PF26130">
    <property type="entry name" value="PB1-like"/>
    <property type="match status" value="1"/>
</dbReference>
<reference evidence="7" key="2">
    <citation type="submission" date="2022-01" db="EMBL/GenBank/DDBJ databases">
        <authorList>
            <person name="Yamashiro T."/>
            <person name="Shiraishi A."/>
            <person name="Satake H."/>
            <person name="Nakayama K."/>
        </authorList>
    </citation>
    <scope>NUCLEOTIDE SEQUENCE</scope>
</reference>
<feature type="region of interest" description="Disordered" evidence="5">
    <location>
        <begin position="219"/>
        <end position="280"/>
    </location>
</feature>
<dbReference type="InterPro" id="IPR058594">
    <property type="entry name" value="PB1-like_dom_pln"/>
</dbReference>
<sequence length="835" mass="93908">MRRFTTTLHHNGVFIQNPFKYVHGETYVIKDINFEGMSVNQLREIIDRFVNGSPKTYYYAKPGTTLVRGIIEFKSESDIDDFMTLGYQNGFKIDLYAEHHGYDVMVMVRDDNFPRPDAHLIEDHASSDEEDNGNFIGIFDDRNPHLEGTYVEEDDPEDDIVDMKYKVKPGISYPTFNPATPWNEQKPILGIKYENPLQLKQSLANYGVTNGRCAIKRKSKGVRLTSTGPSKNEKTHSKDKGKGVANNEKTPSKGKGKRIADESQPESANTPTKWTKEKIKRVKDTPSSHYYSFRLWASWMSSGKSFQIKSLTLITSVLGTITWGPWLHINGLLVIILGQCKRAKQCTMYDHGGRLVEHYSKLWEYRLAMLESNLGSTCYLDVKEDDGCVYFKRFYVCFKGLKDGWKAGCKRVIGIDGSFLTHTCKGELLTAMGRDANNQMFPVAWAVVGVENTNNWAWFLSLLSDDLDLDDGDDATIISDGHKGLLEVVRAAAATTIRMNDISESFNSRILVAKGKPIITKLEDIKLNVMQRTWAISKVVYPSDYQVMEVRKGDEAYGVNLINRTCNCGMWSLSGIPCVHSVAAYMHCKQNADVGVSEWMWKRNNNVPLLPPIIRKMLGRPRTRRIRHPTKGDHHVSRAGRPITCQDYCERGHNKGSCKNPSRPKPPSDIQPPKKRKLGGSSVPGKGDGSSHSKVKKGGNGDGTSPSKTSKGGKCDGSGPSKAKKGGNGDGTGPSKTTKGVQLDKGGPSKAKKGGININEGQHMTSSQEELFRQDQVVLEKVIHEEERRKQMEWESNRRMYETWSDHEQYNQHDPWEDERSPDDMQLFHFSDVSA</sequence>
<dbReference type="PANTHER" id="PTHR31973:SF189">
    <property type="entry name" value="TRANSPOSASE, MUDR, PLANT, MULE TRANSPOSASE DOMAIN PROTEIN-RELATED"/>
    <property type="match status" value="1"/>
</dbReference>
<dbReference type="InterPro" id="IPR018289">
    <property type="entry name" value="MULE_transposase_dom"/>
</dbReference>
<feature type="domain" description="SWIM-type" evidence="6">
    <location>
        <begin position="557"/>
        <end position="589"/>
    </location>
</feature>
<feature type="region of interest" description="Disordered" evidence="5">
    <location>
        <begin position="620"/>
        <end position="639"/>
    </location>
</feature>
<keyword evidence="1" id="KW-0479">Metal-binding</keyword>
<dbReference type="PROSITE" id="PS50966">
    <property type="entry name" value="ZF_SWIM"/>
    <property type="match status" value="1"/>
</dbReference>
<evidence type="ECO:0000256" key="5">
    <source>
        <dbReference type="SAM" id="MobiDB-lite"/>
    </source>
</evidence>
<dbReference type="PANTHER" id="PTHR31973">
    <property type="entry name" value="POLYPROTEIN, PUTATIVE-RELATED"/>
    <property type="match status" value="1"/>
</dbReference>